<dbReference type="Gene3D" id="2.170.150.40">
    <property type="entry name" value="Domain of unknown function (DUF427)"/>
    <property type="match status" value="1"/>
</dbReference>
<dbReference type="Proteomes" id="UP000317378">
    <property type="component" value="Unassembled WGS sequence"/>
</dbReference>
<evidence type="ECO:0000256" key="1">
    <source>
        <dbReference type="SAM" id="MobiDB-lite"/>
    </source>
</evidence>
<dbReference type="InterPro" id="IPR038694">
    <property type="entry name" value="DUF427_sf"/>
</dbReference>
<proteinExistence type="predicted"/>
<keyword evidence="4" id="KW-1185">Reference proteome</keyword>
<comment type="caution">
    <text evidence="3">The sequence shown here is derived from an EMBL/GenBank/DDBJ whole genome shotgun (WGS) entry which is preliminary data.</text>
</comment>
<dbReference type="PANTHER" id="PTHR34310:SF8">
    <property type="entry name" value="CONSERVED PROTEIN"/>
    <property type="match status" value="1"/>
</dbReference>
<feature type="compositionally biased region" description="Basic and acidic residues" evidence="1">
    <location>
        <begin position="1"/>
        <end position="10"/>
    </location>
</feature>
<evidence type="ECO:0000313" key="3">
    <source>
        <dbReference type="EMBL" id="TPQ15760.1"/>
    </source>
</evidence>
<gene>
    <name evidence="3" type="ORF">FGD71_045230</name>
</gene>
<dbReference type="EMBL" id="VCHX02000348">
    <property type="protein sequence ID" value="TPQ15760.1"/>
    <property type="molecule type" value="Genomic_DNA"/>
</dbReference>
<dbReference type="AlphaFoldDB" id="A0A505CZJ1"/>
<dbReference type="OrthoDB" id="285364at2"/>
<reference evidence="3 4" key="1">
    <citation type="submission" date="2019-06" db="EMBL/GenBank/DDBJ databases">
        <title>Streptomyces sporangiiformans sp. nov., a novel actinomycete isolated from soil in Mount Song.</title>
        <authorList>
            <person name="Han L."/>
        </authorList>
    </citation>
    <scope>NUCLEOTIDE SEQUENCE [LARGE SCALE GENOMIC DNA]</scope>
    <source>
        <strain evidence="3 4">NEAU-SSA 1</strain>
    </source>
</reference>
<evidence type="ECO:0000259" key="2">
    <source>
        <dbReference type="Pfam" id="PF04248"/>
    </source>
</evidence>
<feature type="region of interest" description="Disordered" evidence="1">
    <location>
        <begin position="1"/>
        <end position="23"/>
    </location>
</feature>
<name>A0A505CZJ1_9ACTN</name>
<organism evidence="3 4">
    <name type="scientific">Streptomyces sporangiiformans</name>
    <dbReference type="NCBI Taxonomy" id="2315329"/>
    <lineage>
        <taxon>Bacteria</taxon>
        <taxon>Bacillati</taxon>
        <taxon>Actinomycetota</taxon>
        <taxon>Actinomycetes</taxon>
        <taxon>Kitasatosporales</taxon>
        <taxon>Streptomycetaceae</taxon>
        <taxon>Streptomyces</taxon>
    </lineage>
</organism>
<evidence type="ECO:0000313" key="4">
    <source>
        <dbReference type="Proteomes" id="UP000317378"/>
    </source>
</evidence>
<dbReference type="Pfam" id="PF04248">
    <property type="entry name" value="NTP_transf_9"/>
    <property type="match status" value="1"/>
</dbReference>
<sequence length="134" mass="14878">MKSGKKRDATRAVPGKTATRGAGTLTAGHRITIEQGTEHVRVVHEGQVLAESTRPLLLRETGCPVRYYLPMEDVRIDLLTPSQTHTHCPFKGDASYWSLADAPDLVWTYPDPKPEVAEIKDHVCFYEVDVVAAH</sequence>
<dbReference type="InterPro" id="IPR007361">
    <property type="entry name" value="DUF427"/>
</dbReference>
<protein>
    <submittedName>
        <fullName evidence="3">DUF427 domain-containing protein</fullName>
    </submittedName>
</protein>
<dbReference type="PANTHER" id="PTHR34310">
    <property type="entry name" value="DUF427 DOMAIN PROTEIN (AFU_ORTHOLOGUE AFUA_3G02220)"/>
    <property type="match status" value="1"/>
</dbReference>
<accession>A0A505CZJ1</accession>
<feature type="domain" description="DUF427" evidence="2">
    <location>
        <begin position="40"/>
        <end position="127"/>
    </location>
</feature>